<name>A0A285VNT3_9MICO</name>
<evidence type="ECO:0000313" key="2">
    <source>
        <dbReference type="Proteomes" id="UP000219688"/>
    </source>
</evidence>
<accession>A0A285VNT3</accession>
<evidence type="ECO:0000313" key="1">
    <source>
        <dbReference type="EMBL" id="SOC54866.1"/>
    </source>
</evidence>
<proteinExistence type="predicted"/>
<dbReference type="Proteomes" id="UP000219688">
    <property type="component" value="Unassembled WGS sequence"/>
</dbReference>
<protein>
    <submittedName>
        <fullName evidence="1">Uncharacterized protein</fullName>
    </submittedName>
</protein>
<sequence length="41" mass="4177">MRVLGVVVGILAIFVGLNVLFAMDVSGMDTAIVTVTGWGPG</sequence>
<gene>
    <name evidence="1" type="ORF">SAMN05421879_10432</name>
</gene>
<reference evidence="2" key="1">
    <citation type="submission" date="2017-08" db="EMBL/GenBank/DDBJ databases">
        <authorList>
            <person name="Varghese N."/>
            <person name="Submissions S."/>
        </authorList>
    </citation>
    <scope>NUCLEOTIDE SEQUENCE [LARGE SCALE GENOMIC DNA]</scope>
    <source>
        <strain evidence="2">USBA17B2</strain>
    </source>
</reference>
<dbReference type="RefSeq" id="WP_280523492.1">
    <property type="nucleotide sequence ID" value="NZ_OBQK01000004.1"/>
</dbReference>
<dbReference type="AlphaFoldDB" id="A0A285VNT3"/>
<organism evidence="1 2">
    <name type="scientific">Ornithinimicrobium cerasi</name>
    <dbReference type="NCBI Taxonomy" id="2248773"/>
    <lineage>
        <taxon>Bacteria</taxon>
        <taxon>Bacillati</taxon>
        <taxon>Actinomycetota</taxon>
        <taxon>Actinomycetes</taxon>
        <taxon>Micrococcales</taxon>
        <taxon>Ornithinimicrobiaceae</taxon>
        <taxon>Ornithinimicrobium</taxon>
    </lineage>
</organism>
<dbReference type="EMBL" id="OBQK01000004">
    <property type="protein sequence ID" value="SOC54866.1"/>
    <property type="molecule type" value="Genomic_DNA"/>
</dbReference>
<keyword evidence="2" id="KW-1185">Reference proteome</keyword>